<reference evidence="1 2" key="1">
    <citation type="submission" date="2020-02" db="EMBL/GenBank/DDBJ databases">
        <title>Genome analysis of Thermosulfuriphilus ammonigenes ST65T, an anaerobic thermophilic chemolithoautotrophic bacterium isolated from a deep-sea hydrothermal vent.</title>
        <authorList>
            <person name="Slobodkina G."/>
            <person name="Allioux M."/>
            <person name="Merkel A."/>
            <person name="Alain K."/>
            <person name="Jebbar M."/>
            <person name="Slobodkin A."/>
        </authorList>
    </citation>
    <scope>NUCLEOTIDE SEQUENCE [LARGE SCALE GENOMIC DNA]</scope>
    <source>
        <strain evidence="1 2">ST65</strain>
    </source>
</reference>
<dbReference type="SUPFAM" id="SSF53800">
    <property type="entry name" value="Chelatase"/>
    <property type="match status" value="1"/>
</dbReference>
<dbReference type="PIRSF" id="PIRSF033579">
    <property type="entry name" value="Anaer_Co_chel"/>
    <property type="match status" value="1"/>
</dbReference>
<proteinExistence type="predicted"/>
<accession>A0A6G7PU76</accession>
<keyword evidence="2" id="KW-1185">Reference proteome</keyword>
<dbReference type="EMBL" id="CP048877">
    <property type="protein sequence ID" value="QIJ71137.1"/>
    <property type="molecule type" value="Genomic_DNA"/>
</dbReference>
<dbReference type="InterPro" id="IPR010388">
    <property type="entry name" value="Anaerobic_Co-chelatase"/>
</dbReference>
<dbReference type="Gene3D" id="3.40.50.1400">
    <property type="match status" value="2"/>
</dbReference>
<dbReference type="AlphaFoldDB" id="A0A6G7PU76"/>
<name>A0A6G7PU76_9BACT</name>
<dbReference type="Proteomes" id="UP000502179">
    <property type="component" value="Chromosome"/>
</dbReference>
<dbReference type="Pfam" id="PF06180">
    <property type="entry name" value="CbiK"/>
    <property type="match status" value="1"/>
</dbReference>
<gene>
    <name evidence="1" type="ORF">G4V39_02095</name>
</gene>
<protein>
    <submittedName>
        <fullName evidence="1">Cobalamin biosynthesis protein CbiK</fullName>
    </submittedName>
</protein>
<evidence type="ECO:0000313" key="2">
    <source>
        <dbReference type="Proteomes" id="UP000502179"/>
    </source>
</evidence>
<dbReference type="RefSeq" id="WP_166031359.1">
    <property type="nucleotide sequence ID" value="NZ_CP048877.1"/>
</dbReference>
<dbReference type="KEGG" id="tav:G4V39_02095"/>
<sequence>MRLIIFLALLLICGLTASQVSGYQLKTQHLKRKPAIVIAAFGTSTRAQVTFDHFNEQLKKALPGYEIRWAFTSEIIREKMNQIYARKGISRYLMSLQEALARLEAEGYRRVVVQPLHIFPGYEYRDVLEICERFPGLRIVVGEPLLYRWEYLHEVLEAIEKEFLPPEEGFNVLVAHGTPTAGDPANVVYMGLQWILEERYSNVALGTVEGIPDAESVLARAKKYPASRVRFIPFMYVAGDHIMNDIMGEDLEDGELSWRQIIETAGKKADCVRINYQGKSYYRGLGFYDEVNQVLIKNLKRALKIIEVY</sequence>
<organism evidence="1 2">
    <name type="scientific">Thermosulfuriphilus ammonigenes</name>
    <dbReference type="NCBI Taxonomy" id="1936021"/>
    <lineage>
        <taxon>Bacteria</taxon>
        <taxon>Pseudomonadati</taxon>
        <taxon>Thermodesulfobacteriota</taxon>
        <taxon>Thermodesulfobacteria</taxon>
        <taxon>Thermodesulfobacteriales</taxon>
        <taxon>Thermodesulfobacteriaceae</taxon>
        <taxon>Thermosulfuriphilus</taxon>
    </lineage>
</organism>
<dbReference type="GO" id="GO:0016852">
    <property type="term" value="F:sirohydrochlorin cobaltochelatase activity"/>
    <property type="evidence" value="ECO:0007669"/>
    <property type="project" value="InterPro"/>
</dbReference>
<evidence type="ECO:0000313" key="1">
    <source>
        <dbReference type="EMBL" id="QIJ71137.1"/>
    </source>
</evidence>
<dbReference type="GO" id="GO:0019251">
    <property type="term" value="P:anaerobic cobalamin biosynthetic process"/>
    <property type="evidence" value="ECO:0007669"/>
    <property type="project" value="InterPro"/>
</dbReference>